<reference evidence="3 4" key="1">
    <citation type="submission" date="2017-12" db="EMBL/GenBank/DDBJ databases">
        <title>High-resolution comparative analysis of great ape genomes.</title>
        <authorList>
            <person name="Pollen A."/>
            <person name="Hastie A."/>
            <person name="Hormozdiari F."/>
            <person name="Dougherty M."/>
            <person name="Liu R."/>
            <person name="Chaisson M."/>
            <person name="Hoppe E."/>
            <person name="Hill C."/>
            <person name="Pang A."/>
            <person name="Hillier L."/>
            <person name="Baker C."/>
            <person name="Armstrong J."/>
            <person name="Shendure J."/>
            <person name="Paten B."/>
            <person name="Wilson R."/>
            <person name="Chao H."/>
            <person name="Schneider V."/>
            <person name="Ventura M."/>
            <person name="Kronenberg Z."/>
            <person name="Murali S."/>
            <person name="Gordon D."/>
            <person name="Cantsilieris S."/>
            <person name="Munson K."/>
            <person name="Nelson B."/>
            <person name="Raja A."/>
            <person name="Underwood J."/>
            <person name="Diekhans M."/>
            <person name="Fiddes I."/>
            <person name="Haussler D."/>
            <person name="Eichler E."/>
        </authorList>
    </citation>
    <scope>NUCLEOTIDE SEQUENCE [LARGE SCALE GENOMIC DNA]</scope>
    <source>
        <strain evidence="3">Yerkes chimp pedigree #C0471</strain>
    </source>
</reference>
<dbReference type="Proteomes" id="UP000236370">
    <property type="component" value="Unassembled WGS sequence"/>
</dbReference>
<dbReference type="EMBL" id="NBAG03000353">
    <property type="protein sequence ID" value="PNI35949.1"/>
    <property type="molecule type" value="Genomic_DNA"/>
</dbReference>
<evidence type="ECO:0000313" key="3">
    <source>
        <dbReference type="EMBL" id="PNI35949.1"/>
    </source>
</evidence>
<evidence type="ECO:0000313" key="4">
    <source>
        <dbReference type="Proteomes" id="UP000236370"/>
    </source>
</evidence>
<feature type="compositionally biased region" description="Polar residues" evidence="2">
    <location>
        <begin position="237"/>
        <end position="247"/>
    </location>
</feature>
<keyword evidence="1" id="KW-0677">Repeat</keyword>
<dbReference type="InterPro" id="IPR051230">
    <property type="entry name" value="APP-Binding"/>
</dbReference>
<feature type="compositionally biased region" description="Acidic residues" evidence="2">
    <location>
        <begin position="131"/>
        <end position="142"/>
    </location>
</feature>
<dbReference type="AlphaFoldDB" id="A0A2J8KLR6"/>
<accession>A0A2J8KLR6</accession>
<organism evidence="3 4">
    <name type="scientific">Pan troglodytes</name>
    <name type="common">Chimpanzee</name>
    <dbReference type="NCBI Taxonomy" id="9598"/>
    <lineage>
        <taxon>Eukaryota</taxon>
        <taxon>Metazoa</taxon>
        <taxon>Chordata</taxon>
        <taxon>Craniata</taxon>
        <taxon>Vertebrata</taxon>
        <taxon>Euteleostomi</taxon>
        <taxon>Mammalia</taxon>
        <taxon>Eutheria</taxon>
        <taxon>Euarchontoglires</taxon>
        <taxon>Primates</taxon>
        <taxon>Haplorrhini</taxon>
        <taxon>Catarrhini</taxon>
        <taxon>Hominidae</taxon>
        <taxon>Pan</taxon>
    </lineage>
</organism>
<comment type="caution">
    <text evidence="3">The sequence shown here is derived from an EMBL/GenBank/DDBJ whole genome shotgun (WGS) entry which is preliminary data.</text>
</comment>
<sequence>MAHRKLESVGSAMLDHRVRPGPVPHSQEPESEDMELPLEGYVPEGLELAALRPESPAPEEQECHNHSPDGDSSSDYVNNTSEEEDYDEGLPEEEEGITYYIRYCPEDDSYLEGMDCNGEEYLAHSAHPVDTDECQEAVEEWTDSAGPHPHGHEAEGSQDYPDGQLPIPEDEPSVLEAHDQEEDGHYCASKEGYQDYYTEEANGNTGASPYRLRRRDGDLEDQEEDIDQIVAEIKMSLSMTSITSASEASPEHGPEPEPEDSAEACPPIKASCSPSRHEARPKSLNLLPEAKHPGDPQRGFKPKTRTPEERPKWPHEQVCNGLEQPRKQQRSDLNGPVDNNNIPE</sequence>
<dbReference type="PANTHER" id="PTHR12345">
    <property type="entry name" value="SYNTENIN RELATED"/>
    <property type="match status" value="1"/>
</dbReference>
<gene>
    <name evidence="3" type="ORF">CK820_G0037729</name>
</gene>
<protein>
    <submittedName>
        <fullName evidence="3">APBA2 isoform 8</fullName>
    </submittedName>
</protein>
<feature type="region of interest" description="Disordered" evidence="2">
    <location>
        <begin position="1"/>
        <end position="94"/>
    </location>
</feature>
<feature type="region of interest" description="Disordered" evidence="2">
    <location>
        <begin position="237"/>
        <end position="344"/>
    </location>
</feature>
<feature type="non-terminal residue" evidence="3">
    <location>
        <position position="344"/>
    </location>
</feature>
<evidence type="ECO:0000256" key="2">
    <source>
        <dbReference type="SAM" id="MobiDB-lite"/>
    </source>
</evidence>
<evidence type="ECO:0000256" key="1">
    <source>
        <dbReference type="ARBA" id="ARBA00022737"/>
    </source>
</evidence>
<proteinExistence type="predicted"/>
<name>A0A2J8KLR6_PANTR</name>
<feature type="compositionally biased region" description="Polar residues" evidence="2">
    <location>
        <begin position="70"/>
        <end position="80"/>
    </location>
</feature>
<dbReference type="PANTHER" id="PTHR12345:SF12">
    <property type="entry name" value="AMYLOID-BETA A4 PRECURSOR PROTEIN-BINDING FAMILY A MEMBER 2"/>
    <property type="match status" value="1"/>
</dbReference>
<feature type="compositionally biased region" description="Basic and acidic residues" evidence="2">
    <location>
        <begin position="305"/>
        <end position="315"/>
    </location>
</feature>
<feature type="region of interest" description="Disordered" evidence="2">
    <location>
        <begin position="130"/>
        <end position="222"/>
    </location>
</feature>
<feature type="compositionally biased region" description="Acidic residues" evidence="2">
    <location>
        <begin position="81"/>
        <end position="94"/>
    </location>
</feature>